<evidence type="ECO:0000259" key="1">
    <source>
        <dbReference type="PROSITE" id="PS50943"/>
    </source>
</evidence>
<feature type="domain" description="HTH cro/C1-type" evidence="1">
    <location>
        <begin position="3"/>
        <end position="44"/>
    </location>
</feature>
<name>A0ABW8PJ96_9FLAO</name>
<keyword evidence="3" id="KW-1185">Reference proteome</keyword>
<protein>
    <submittedName>
        <fullName evidence="2">Helix-turn-helix transcriptional regulator</fullName>
    </submittedName>
</protein>
<dbReference type="Gene3D" id="1.10.260.40">
    <property type="entry name" value="lambda repressor-like DNA-binding domains"/>
    <property type="match status" value="1"/>
</dbReference>
<evidence type="ECO:0000313" key="2">
    <source>
        <dbReference type="EMBL" id="MFK7004673.1"/>
    </source>
</evidence>
<sequence length="95" mass="10823">MVEVAELIGSVHTVIGRYERDEMKPSIDVVKKLAEELGTTVGYLIGEAKEAQFLKDPNMLKRFQEIDELSDKDKECIYSLLDAYLAKNKLQAFLK</sequence>
<comment type="caution">
    <text evidence="2">The sequence shown here is derived from an EMBL/GenBank/DDBJ whole genome shotgun (WGS) entry which is preliminary data.</text>
</comment>
<dbReference type="InterPro" id="IPR001387">
    <property type="entry name" value="Cro/C1-type_HTH"/>
</dbReference>
<dbReference type="Pfam" id="PF01381">
    <property type="entry name" value="HTH_3"/>
    <property type="match status" value="1"/>
</dbReference>
<organism evidence="2 3">
    <name type="scientific">Flavobacterium covae</name>
    <dbReference type="NCBI Taxonomy" id="2906076"/>
    <lineage>
        <taxon>Bacteria</taxon>
        <taxon>Pseudomonadati</taxon>
        <taxon>Bacteroidota</taxon>
        <taxon>Flavobacteriia</taxon>
        <taxon>Flavobacteriales</taxon>
        <taxon>Flavobacteriaceae</taxon>
        <taxon>Flavobacterium</taxon>
    </lineage>
</organism>
<dbReference type="RefSeq" id="WP_088467141.1">
    <property type="nucleotide sequence ID" value="NZ_JAZHOJ010000035.1"/>
</dbReference>
<dbReference type="CDD" id="cd00093">
    <property type="entry name" value="HTH_XRE"/>
    <property type="match status" value="1"/>
</dbReference>
<gene>
    <name evidence="2" type="ORF">V3467_12575</name>
</gene>
<reference evidence="2 3" key="1">
    <citation type="submission" date="2024-02" db="EMBL/GenBank/DDBJ databases">
        <title>Comparative Genomic Analysis of Flavobacterium Species Causing Columnaris Disease of Freshwater Fish in Thailand: Insights into Virulence and Resistance Mechanisms.</title>
        <authorList>
            <person name="Nguyen D."/>
            <person name="Chokmangmeepisarn P."/>
            <person name="Khianchaikhan K."/>
            <person name="Morishita M."/>
            <person name="Bunnoy A."/>
            <person name="Rodkhum C."/>
        </authorList>
    </citation>
    <scope>NUCLEOTIDE SEQUENCE [LARGE SCALE GENOMIC DNA]</scope>
    <source>
        <strain evidence="2 3">PCBSB2203</strain>
    </source>
</reference>
<dbReference type="Proteomes" id="UP001621713">
    <property type="component" value="Unassembled WGS sequence"/>
</dbReference>
<evidence type="ECO:0000313" key="3">
    <source>
        <dbReference type="Proteomes" id="UP001621713"/>
    </source>
</evidence>
<proteinExistence type="predicted"/>
<accession>A0ABW8PJ96</accession>
<dbReference type="SUPFAM" id="SSF47413">
    <property type="entry name" value="lambda repressor-like DNA-binding domains"/>
    <property type="match status" value="1"/>
</dbReference>
<dbReference type="InterPro" id="IPR010982">
    <property type="entry name" value="Lambda_DNA-bd_dom_sf"/>
</dbReference>
<dbReference type="PROSITE" id="PS50943">
    <property type="entry name" value="HTH_CROC1"/>
    <property type="match status" value="1"/>
</dbReference>
<dbReference type="EMBL" id="JAZHOJ010000035">
    <property type="protein sequence ID" value="MFK7004673.1"/>
    <property type="molecule type" value="Genomic_DNA"/>
</dbReference>